<reference evidence="1 2" key="1">
    <citation type="journal article" date="2019" name="Nat. Ecol. Evol.">
        <title>Megaphylogeny resolves global patterns of mushroom evolution.</title>
        <authorList>
            <person name="Varga T."/>
            <person name="Krizsan K."/>
            <person name="Foldi C."/>
            <person name="Dima B."/>
            <person name="Sanchez-Garcia M."/>
            <person name="Sanchez-Ramirez S."/>
            <person name="Szollosi G.J."/>
            <person name="Szarkandi J.G."/>
            <person name="Papp V."/>
            <person name="Albert L."/>
            <person name="Andreopoulos W."/>
            <person name="Angelini C."/>
            <person name="Antonin V."/>
            <person name="Barry K.W."/>
            <person name="Bougher N.L."/>
            <person name="Buchanan P."/>
            <person name="Buyck B."/>
            <person name="Bense V."/>
            <person name="Catcheside P."/>
            <person name="Chovatia M."/>
            <person name="Cooper J."/>
            <person name="Damon W."/>
            <person name="Desjardin D."/>
            <person name="Finy P."/>
            <person name="Geml J."/>
            <person name="Haridas S."/>
            <person name="Hughes K."/>
            <person name="Justo A."/>
            <person name="Karasinski D."/>
            <person name="Kautmanova I."/>
            <person name="Kiss B."/>
            <person name="Kocsube S."/>
            <person name="Kotiranta H."/>
            <person name="LaButti K.M."/>
            <person name="Lechner B.E."/>
            <person name="Liimatainen K."/>
            <person name="Lipzen A."/>
            <person name="Lukacs Z."/>
            <person name="Mihaltcheva S."/>
            <person name="Morgado L.N."/>
            <person name="Niskanen T."/>
            <person name="Noordeloos M.E."/>
            <person name="Ohm R.A."/>
            <person name="Ortiz-Santana B."/>
            <person name="Ovrebo C."/>
            <person name="Racz N."/>
            <person name="Riley R."/>
            <person name="Savchenko A."/>
            <person name="Shiryaev A."/>
            <person name="Soop K."/>
            <person name="Spirin V."/>
            <person name="Szebenyi C."/>
            <person name="Tomsovsky M."/>
            <person name="Tulloss R.E."/>
            <person name="Uehling J."/>
            <person name="Grigoriev I.V."/>
            <person name="Vagvolgyi C."/>
            <person name="Papp T."/>
            <person name="Martin F.M."/>
            <person name="Miettinen O."/>
            <person name="Hibbett D.S."/>
            <person name="Nagy L.G."/>
        </authorList>
    </citation>
    <scope>NUCLEOTIDE SEQUENCE [LARGE SCALE GENOMIC DNA]</scope>
    <source>
        <strain evidence="1 2">CBS 962.96</strain>
    </source>
</reference>
<dbReference type="OrthoDB" id="446925at2759"/>
<evidence type="ECO:0000313" key="1">
    <source>
        <dbReference type="EMBL" id="THU92811.1"/>
    </source>
</evidence>
<sequence length="191" mass="22057">IRESLIRSCEGRLSRWPDLLPLAIFADRITIRRQTGFSPFYILHGLHPLLSFDLTEASFLVDGWSEHMTDEDLITLRIKQIESQHQDVQLAAETLRVNRFKTKAQFESHAKRLLTDHYEKDQLVLVKNSRIAHDLGRKSKPRWLGPYAIVRRTKGGSYIIRELNGNVSRQGIAATRLMPYISRNSPALQQL</sequence>
<evidence type="ECO:0008006" key="3">
    <source>
        <dbReference type="Google" id="ProtNLM"/>
    </source>
</evidence>
<feature type="non-terminal residue" evidence="1">
    <location>
        <position position="191"/>
    </location>
</feature>
<name>A0A4S8LU02_DENBC</name>
<keyword evidence="2" id="KW-1185">Reference proteome</keyword>
<organism evidence="1 2">
    <name type="scientific">Dendrothele bispora (strain CBS 962.96)</name>
    <dbReference type="NCBI Taxonomy" id="1314807"/>
    <lineage>
        <taxon>Eukaryota</taxon>
        <taxon>Fungi</taxon>
        <taxon>Dikarya</taxon>
        <taxon>Basidiomycota</taxon>
        <taxon>Agaricomycotina</taxon>
        <taxon>Agaricomycetes</taxon>
        <taxon>Agaricomycetidae</taxon>
        <taxon>Agaricales</taxon>
        <taxon>Agaricales incertae sedis</taxon>
        <taxon>Dendrothele</taxon>
    </lineage>
</organism>
<dbReference type="EMBL" id="ML179267">
    <property type="protein sequence ID" value="THU92811.1"/>
    <property type="molecule type" value="Genomic_DNA"/>
</dbReference>
<dbReference type="AlphaFoldDB" id="A0A4S8LU02"/>
<accession>A0A4S8LU02</accession>
<protein>
    <recommendedName>
        <fullName evidence="3">DNA/RNA polymerase</fullName>
    </recommendedName>
</protein>
<gene>
    <name evidence="1" type="ORF">K435DRAFT_616697</name>
</gene>
<proteinExistence type="predicted"/>
<dbReference type="Proteomes" id="UP000297245">
    <property type="component" value="Unassembled WGS sequence"/>
</dbReference>
<evidence type="ECO:0000313" key="2">
    <source>
        <dbReference type="Proteomes" id="UP000297245"/>
    </source>
</evidence>
<feature type="non-terminal residue" evidence="1">
    <location>
        <position position="1"/>
    </location>
</feature>